<dbReference type="PROSITE" id="PS01229">
    <property type="entry name" value="COF_2"/>
    <property type="match status" value="1"/>
</dbReference>
<dbReference type="InterPro" id="IPR036412">
    <property type="entry name" value="HAD-like_sf"/>
</dbReference>
<accession>A0A1I5DKX7</accession>
<dbReference type="AlphaFoldDB" id="A0A1I5DKX7"/>
<dbReference type="SFLD" id="SFLDG01140">
    <property type="entry name" value="C2.B:_Phosphomannomutase_and_P"/>
    <property type="match status" value="1"/>
</dbReference>
<gene>
    <name evidence="1" type="ORF">SAMN04489757_10661</name>
</gene>
<dbReference type="PANTHER" id="PTHR10000:SF25">
    <property type="entry name" value="PHOSPHATASE YKRA-RELATED"/>
    <property type="match status" value="1"/>
</dbReference>
<dbReference type="Gene3D" id="3.30.1240.10">
    <property type="match status" value="1"/>
</dbReference>
<dbReference type="SUPFAM" id="SSF56784">
    <property type="entry name" value="HAD-like"/>
    <property type="match status" value="1"/>
</dbReference>
<evidence type="ECO:0000313" key="1">
    <source>
        <dbReference type="EMBL" id="SFN99777.1"/>
    </source>
</evidence>
<name>A0A1I5DKX7_9FIRM</name>
<proteinExistence type="predicted"/>
<dbReference type="InterPro" id="IPR023214">
    <property type="entry name" value="HAD_sf"/>
</dbReference>
<evidence type="ECO:0000313" key="2">
    <source>
        <dbReference type="Proteomes" id="UP000198806"/>
    </source>
</evidence>
<sequence length="262" mass="29863">MDKKIVFFDVDGTLYLPDIGVPDSAKEAIAMLTDNGHIPIICTGRTRPIVPDNLIQLGFKGIIAGAGTYIEYDGKVIENILVEDDLVKETMTFLKKNKVRYILEGPECLYYEEKDKGEDYSYITSLFKYFGEDIIKALDSDTVIRMNKISCNLTEETNPDIVMPKLEEKFQPIYHGVQMFELVPRGINKATGIQRLLKHLNMDQKDTYAFGDSNNDIEMLEYVNTGIAMGNSYPEVLERIRHKTKSIKEDGIYHGLKKFNLI</sequence>
<dbReference type="Pfam" id="PF08282">
    <property type="entry name" value="Hydrolase_3"/>
    <property type="match status" value="1"/>
</dbReference>
<dbReference type="GO" id="GO:0000287">
    <property type="term" value="F:magnesium ion binding"/>
    <property type="evidence" value="ECO:0007669"/>
    <property type="project" value="TreeGrafter"/>
</dbReference>
<dbReference type="InterPro" id="IPR006379">
    <property type="entry name" value="HAD-SF_hydro_IIB"/>
</dbReference>
<organism evidence="1 2">
    <name type="scientific">Anaerocolumna aminovalerica</name>
    <dbReference type="NCBI Taxonomy" id="1527"/>
    <lineage>
        <taxon>Bacteria</taxon>
        <taxon>Bacillati</taxon>
        <taxon>Bacillota</taxon>
        <taxon>Clostridia</taxon>
        <taxon>Lachnospirales</taxon>
        <taxon>Lachnospiraceae</taxon>
        <taxon>Anaerocolumna</taxon>
    </lineage>
</organism>
<dbReference type="Proteomes" id="UP000198806">
    <property type="component" value="Unassembled WGS sequence"/>
</dbReference>
<evidence type="ECO:0008006" key="3">
    <source>
        <dbReference type="Google" id="ProtNLM"/>
    </source>
</evidence>
<keyword evidence="2" id="KW-1185">Reference proteome</keyword>
<dbReference type="OrthoDB" id="9810101at2"/>
<dbReference type="EMBL" id="FOWD01000006">
    <property type="protein sequence ID" value="SFN99777.1"/>
    <property type="molecule type" value="Genomic_DNA"/>
</dbReference>
<reference evidence="1 2" key="1">
    <citation type="submission" date="2016-10" db="EMBL/GenBank/DDBJ databases">
        <authorList>
            <person name="de Groot N.N."/>
        </authorList>
    </citation>
    <scope>NUCLEOTIDE SEQUENCE [LARGE SCALE GENOMIC DNA]</scope>
    <source>
        <strain evidence="1 2">DSM 1283</strain>
    </source>
</reference>
<dbReference type="Gene3D" id="3.40.50.1000">
    <property type="entry name" value="HAD superfamily/HAD-like"/>
    <property type="match status" value="1"/>
</dbReference>
<dbReference type="NCBIfam" id="TIGR01484">
    <property type="entry name" value="HAD-SF-IIB"/>
    <property type="match status" value="1"/>
</dbReference>
<dbReference type="PANTHER" id="PTHR10000">
    <property type="entry name" value="PHOSPHOSERINE PHOSPHATASE"/>
    <property type="match status" value="1"/>
</dbReference>
<dbReference type="PROSITE" id="PS01228">
    <property type="entry name" value="COF_1"/>
    <property type="match status" value="1"/>
</dbReference>
<dbReference type="NCBIfam" id="TIGR00099">
    <property type="entry name" value="Cof-subfamily"/>
    <property type="match status" value="1"/>
</dbReference>
<dbReference type="GO" id="GO:0005829">
    <property type="term" value="C:cytosol"/>
    <property type="evidence" value="ECO:0007669"/>
    <property type="project" value="TreeGrafter"/>
</dbReference>
<dbReference type="SFLD" id="SFLDS00003">
    <property type="entry name" value="Haloacid_Dehalogenase"/>
    <property type="match status" value="1"/>
</dbReference>
<dbReference type="GO" id="GO:0016791">
    <property type="term" value="F:phosphatase activity"/>
    <property type="evidence" value="ECO:0007669"/>
    <property type="project" value="TreeGrafter"/>
</dbReference>
<dbReference type="RefSeq" id="WP_091684954.1">
    <property type="nucleotide sequence ID" value="NZ_BAABFM010000013.1"/>
</dbReference>
<dbReference type="InterPro" id="IPR000150">
    <property type="entry name" value="Cof"/>
</dbReference>
<protein>
    <recommendedName>
        <fullName evidence="3">Cof subfamily of IIB subfamily of haloacid dehalogenase superfamily/HAD-superfamily hydrolase, subfamily IIB</fullName>
    </recommendedName>
</protein>
<dbReference type="STRING" id="1527.SAMN04489757_10661"/>